<gene>
    <name evidence="2" type="ORF">RQP52_12445</name>
</gene>
<evidence type="ECO:0000313" key="3">
    <source>
        <dbReference type="Proteomes" id="UP001260980"/>
    </source>
</evidence>
<sequence length="711" mass="82485">MRGRSELKVTTTVVYHKDSSMIRFAASKLLDTIARFEGTAKPLDIAANVISTSVIIISDREEAATQHGITIDNSVAPEGFELRKREGHGSFIWYILAGDEAGAMYGTLELEERLRNYGSLTAIPECVMNARFPFRAVKFNLPWSSYRKNACFELQKETVRDLAFWQKFLDMMAENRYNVLTLWNLHPFPYMIRPVHFPKACPFSEEELTEWKLYWTALFRMAKERGIETYMVNWNIFVSEAYREHYDPQAISDETFYHYGDSYSTDMIKQYTRECVTQLIEEYPDLTGLGISLGERMNDMTPQSRQDWVNDVYFEGMKQANRPVKFIHRAPFSVDPSITRNAIESNGFMPEPVWVEVKFNWSHAYSSSKLLLTHGGSQGMEGYWKPSPTNYKITWMVRNEDFFTLRWAQPDFIREHISENGQDYVGGYYIGSECMIPGIDYAHLKDSDHMDWTYLFEKNWLYYMLWGRLLYEPDTPDRVFEKAIEQRHRAPIGVPLLKAYAAVCKMPMALASMYSFTWDFTLYAEGFMSTDEAEYDGGASFISLQDLLERKTFNPHYLSVSEYVDQHLEGHTTDRVSPLRLAETLEVDANRGLEWLAAIKADTPVLCCEKADIEAWAHLNYYFADKLRAAVSYELYKRTGDETERLHAIQLLEAPHAAGHWERLIAVTKAHYVEHPLMHLGKTPFSWELYRPQVLEDIAFVYAGNQMPASK</sequence>
<keyword evidence="1" id="KW-0378">Hydrolase</keyword>
<dbReference type="InterPro" id="IPR029018">
    <property type="entry name" value="Hex-like_dom2"/>
</dbReference>
<dbReference type="SUPFAM" id="SSF55545">
    <property type="entry name" value="beta-N-acetylhexosaminidase-like domain"/>
    <property type="match status" value="1"/>
</dbReference>
<protein>
    <recommendedName>
        <fullName evidence="4">Glycosyl hydrolase family 20</fullName>
    </recommendedName>
</protein>
<accession>A0ABU3RCC5</accession>
<name>A0ABU3RCC5_9BACL</name>
<dbReference type="Proteomes" id="UP001260980">
    <property type="component" value="Unassembled WGS sequence"/>
</dbReference>
<evidence type="ECO:0008006" key="4">
    <source>
        <dbReference type="Google" id="ProtNLM"/>
    </source>
</evidence>
<evidence type="ECO:0000256" key="1">
    <source>
        <dbReference type="ARBA" id="ARBA00022801"/>
    </source>
</evidence>
<reference evidence="2 3" key="1">
    <citation type="submission" date="2023-10" db="EMBL/GenBank/DDBJ databases">
        <title>Paenibacillus strain PFR10 Genome sequencing and assembly.</title>
        <authorList>
            <person name="Kim I."/>
        </authorList>
    </citation>
    <scope>NUCLEOTIDE SEQUENCE [LARGE SCALE GENOMIC DNA]</scope>
    <source>
        <strain evidence="2 3">PFR10</strain>
    </source>
</reference>
<dbReference type="EMBL" id="JAWCUD010000003">
    <property type="protein sequence ID" value="MDU0201907.1"/>
    <property type="molecule type" value="Genomic_DNA"/>
</dbReference>
<comment type="caution">
    <text evidence="2">The sequence shown here is derived from an EMBL/GenBank/DDBJ whole genome shotgun (WGS) entry which is preliminary data.</text>
</comment>
<keyword evidence="3" id="KW-1185">Reference proteome</keyword>
<proteinExistence type="predicted"/>
<organism evidence="2 3">
    <name type="scientific">Paenibacillus violae</name>
    <dbReference type="NCBI Taxonomy" id="3077234"/>
    <lineage>
        <taxon>Bacteria</taxon>
        <taxon>Bacillati</taxon>
        <taxon>Bacillota</taxon>
        <taxon>Bacilli</taxon>
        <taxon>Bacillales</taxon>
        <taxon>Paenibacillaceae</taxon>
        <taxon>Paenibacillus</taxon>
    </lineage>
</organism>
<dbReference type="Gene3D" id="3.30.379.10">
    <property type="entry name" value="Chitobiase/beta-hexosaminidase domain 2-like"/>
    <property type="match status" value="1"/>
</dbReference>
<evidence type="ECO:0000313" key="2">
    <source>
        <dbReference type="EMBL" id="MDU0201907.1"/>
    </source>
</evidence>